<organism evidence="1 2">
    <name type="scientific">Elysia crispata</name>
    <name type="common">lettuce slug</name>
    <dbReference type="NCBI Taxonomy" id="231223"/>
    <lineage>
        <taxon>Eukaryota</taxon>
        <taxon>Metazoa</taxon>
        <taxon>Spiralia</taxon>
        <taxon>Lophotrochozoa</taxon>
        <taxon>Mollusca</taxon>
        <taxon>Gastropoda</taxon>
        <taxon>Heterobranchia</taxon>
        <taxon>Euthyneura</taxon>
        <taxon>Panpulmonata</taxon>
        <taxon>Sacoglossa</taxon>
        <taxon>Placobranchoidea</taxon>
        <taxon>Plakobranchidae</taxon>
        <taxon>Elysia</taxon>
    </lineage>
</organism>
<name>A0AAE1AFH4_9GAST</name>
<dbReference type="AlphaFoldDB" id="A0AAE1AFH4"/>
<evidence type="ECO:0000313" key="2">
    <source>
        <dbReference type="Proteomes" id="UP001283361"/>
    </source>
</evidence>
<comment type="caution">
    <text evidence="1">The sequence shown here is derived from an EMBL/GenBank/DDBJ whole genome shotgun (WGS) entry which is preliminary data.</text>
</comment>
<gene>
    <name evidence="1" type="ORF">RRG08_037400</name>
</gene>
<dbReference type="Proteomes" id="UP001283361">
    <property type="component" value="Unassembled WGS sequence"/>
</dbReference>
<protein>
    <submittedName>
        <fullName evidence="1">Uncharacterized protein</fullName>
    </submittedName>
</protein>
<keyword evidence="2" id="KW-1185">Reference proteome</keyword>
<sequence length="115" mass="12827">MFVAYEVADTYSFLPREAVTRFLMSCSDCQKRMHLSAEANNNLTSASLDEQHRALSPDASASPEFRKFHDFLRHSYSSQLQAGGKSYMISDQENIPEEDSVAGLKSCLISPTVNT</sequence>
<dbReference type="EMBL" id="JAWDGP010001927">
    <property type="protein sequence ID" value="KAK3786935.1"/>
    <property type="molecule type" value="Genomic_DNA"/>
</dbReference>
<proteinExistence type="predicted"/>
<accession>A0AAE1AFH4</accession>
<reference evidence="1" key="1">
    <citation type="journal article" date="2023" name="G3 (Bethesda)">
        <title>A reference genome for the long-term kleptoplast-retaining sea slug Elysia crispata morphotype clarki.</title>
        <authorList>
            <person name="Eastman K.E."/>
            <person name="Pendleton A.L."/>
            <person name="Shaikh M.A."/>
            <person name="Suttiyut T."/>
            <person name="Ogas R."/>
            <person name="Tomko P."/>
            <person name="Gavelis G."/>
            <person name="Widhalm J.R."/>
            <person name="Wisecaver J.H."/>
        </authorList>
    </citation>
    <scope>NUCLEOTIDE SEQUENCE</scope>
    <source>
        <strain evidence="1">ECLA1</strain>
    </source>
</reference>
<evidence type="ECO:0000313" key="1">
    <source>
        <dbReference type="EMBL" id="KAK3786935.1"/>
    </source>
</evidence>